<evidence type="ECO:0000256" key="2">
    <source>
        <dbReference type="SAM" id="SignalP"/>
    </source>
</evidence>
<dbReference type="OrthoDB" id="5760545at2"/>
<dbReference type="InterPro" id="IPR005546">
    <property type="entry name" value="Autotransporte_beta"/>
</dbReference>
<keyword evidence="2" id="KW-0732">Signal</keyword>
<dbReference type="NCBIfam" id="TIGR01414">
    <property type="entry name" value="autotrans_barl"/>
    <property type="match status" value="1"/>
</dbReference>
<dbReference type="AlphaFoldDB" id="A0A0F4VB69"/>
<dbReference type="PROSITE" id="PS51257">
    <property type="entry name" value="PROKAR_LIPOPROTEIN"/>
    <property type="match status" value="1"/>
</dbReference>
<feature type="compositionally biased region" description="Low complexity" evidence="1">
    <location>
        <begin position="364"/>
        <end position="374"/>
    </location>
</feature>
<dbReference type="Gene3D" id="2.40.128.130">
    <property type="entry name" value="Autotransporter beta-domain"/>
    <property type="match status" value="1"/>
</dbReference>
<comment type="caution">
    <text evidence="4">The sequence shown here is derived from an EMBL/GenBank/DDBJ whole genome shotgun (WGS) entry which is preliminary data.</text>
</comment>
<dbReference type="SUPFAM" id="SSF103515">
    <property type="entry name" value="Autotransporter"/>
    <property type="match status" value="1"/>
</dbReference>
<feature type="domain" description="Autotransporter" evidence="3">
    <location>
        <begin position="497"/>
        <end position="771"/>
    </location>
</feature>
<dbReference type="InterPro" id="IPR006315">
    <property type="entry name" value="OM_autotransptr_brl_dom"/>
</dbReference>
<dbReference type="InterPro" id="IPR036709">
    <property type="entry name" value="Autotransporte_beta_dom_sf"/>
</dbReference>
<evidence type="ECO:0000313" key="5">
    <source>
        <dbReference type="Proteomes" id="UP000033400"/>
    </source>
</evidence>
<evidence type="ECO:0000259" key="3">
    <source>
        <dbReference type="PROSITE" id="PS51208"/>
    </source>
</evidence>
<sequence length="771" mass="80865">MSVQHKYRPKHLALAIALALGCTEISLAQQVSIDTPIPSGATPEQLIAALDAFINDPDTVKTPINKASDGVDRTFGNGNDLVIVSSRGALSGFIDGGDGVNFLQLDTASGGTLGESRHFEGLELKRSTWTMNGSGDFNTGVLIRPKATLINNGHIQGGALSQGTLVNNGKIGGDATVQSGGFLNNPGTVEGNVVIDEKGAIAGNGLIGSLKVNGKLSVDGLHGAPKVNGDLNLSKTAELTYEVNADRKSETILVGGTASLGGATLNIVAALGDYPLLSENHILAARKVEGEFGKVINNLAFLTPKLDYEEKRVNLILLRNDVAIESVATTDNGKEVAQSIEEPTDIPQAPSVAEAPNPPASADTSVPVSTPTTTAEKPSIAATPPTTDQPVIAATPPTTDQPVIAATPPSATNSVATVPKASSPTNAAVAALLRADKQTASVAIEQLAGGNNANLAKATLNSDSPISATMLSAMRQLDSASSYSKSTRRNAPRLAAGSEDNGRVWFQALGHGGTLDRDYDALKHTTHGLVLGADWGIDEEWRIGVMGGKSETRLDSRGLDGDLDSWHLGAYALRQNGPMSMRLGATYSSHDGSTQRRVAFKGFSDRPEGRYDANTQQAFAELGYNLGRANVSIEPFASLGYQRYQRDTYTEKGGAAALKVHGQTQNNLNSTFGLRLAKLNTLDNGMQLTPRFSAGWKHTYGDVYSDTRQRLVTGGKNFTVSGAPLDRDSLLVDAGLDLGLSAKHTLGVGLTGEIGTDSRNHGVTGQWRMSF</sequence>
<name>A0A0F4VB69_PSEFL</name>
<dbReference type="GO" id="GO:0019867">
    <property type="term" value="C:outer membrane"/>
    <property type="evidence" value="ECO:0007669"/>
    <property type="project" value="InterPro"/>
</dbReference>
<evidence type="ECO:0000313" key="4">
    <source>
        <dbReference type="EMBL" id="KJZ65969.1"/>
    </source>
</evidence>
<dbReference type="SMART" id="SM00869">
    <property type="entry name" value="Autotransporter"/>
    <property type="match status" value="1"/>
</dbReference>
<dbReference type="PATRIC" id="fig|294.133.peg.1403"/>
<dbReference type="Proteomes" id="UP000033400">
    <property type="component" value="Unassembled WGS sequence"/>
</dbReference>
<organism evidence="4 5">
    <name type="scientific">Pseudomonas fluorescens</name>
    <dbReference type="NCBI Taxonomy" id="294"/>
    <lineage>
        <taxon>Bacteria</taxon>
        <taxon>Pseudomonadati</taxon>
        <taxon>Pseudomonadota</taxon>
        <taxon>Gammaproteobacteria</taxon>
        <taxon>Pseudomonadales</taxon>
        <taxon>Pseudomonadaceae</taxon>
        <taxon>Pseudomonas</taxon>
    </lineage>
</organism>
<proteinExistence type="predicted"/>
<evidence type="ECO:0000256" key="1">
    <source>
        <dbReference type="SAM" id="MobiDB-lite"/>
    </source>
</evidence>
<accession>A0A0F4VB69</accession>
<feature type="signal peptide" evidence="2">
    <location>
        <begin position="1"/>
        <end position="28"/>
    </location>
</feature>
<feature type="chain" id="PRO_5002479856" evidence="2">
    <location>
        <begin position="29"/>
        <end position="771"/>
    </location>
</feature>
<protein>
    <submittedName>
        <fullName evidence="4">Transporter</fullName>
    </submittedName>
</protein>
<reference evidence="4 5" key="1">
    <citation type="submission" date="2015-03" db="EMBL/GenBank/DDBJ databases">
        <title>Comparative genomics of Pseudomonas insights into diversity of traits involved in vanlence and defense.</title>
        <authorList>
            <person name="Qin Y."/>
        </authorList>
    </citation>
    <scope>NUCLEOTIDE SEQUENCE [LARGE SCALE GENOMIC DNA]</scope>
    <source>
        <strain evidence="4 5">H24</strain>
    </source>
</reference>
<dbReference type="RefSeq" id="WP_046053909.1">
    <property type="nucleotide sequence ID" value="NZ_LACH01000017.1"/>
</dbReference>
<dbReference type="Pfam" id="PF03797">
    <property type="entry name" value="Autotransporter"/>
    <property type="match status" value="1"/>
</dbReference>
<dbReference type="EMBL" id="LACH01000017">
    <property type="protein sequence ID" value="KJZ65969.1"/>
    <property type="molecule type" value="Genomic_DNA"/>
</dbReference>
<gene>
    <name evidence="4" type="ORF">VD17_11475</name>
</gene>
<feature type="region of interest" description="Disordered" evidence="1">
    <location>
        <begin position="332"/>
        <end position="400"/>
    </location>
</feature>
<dbReference type="PROSITE" id="PS51208">
    <property type="entry name" value="AUTOTRANSPORTER"/>
    <property type="match status" value="1"/>
</dbReference>